<dbReference type="Pfam" id="PF24808">
    <property type="entry name" value="DUF7707"/>
    <property type="match status" value="1"/>
</dbReference>
<feature type="region of interest" description="Disordered" evidence="1">
    <location>
        <begin position="141"/>
        <end position="168"/>
    </location>
</feature>
<dbReference type="InterPro" id="IPR056124">
    <property type="entry name" value="DUF7707"/>
</dbReference>
<feature type="domain" description="DUF7707" evidence="3">
    <location>
        <begin position="25"/>
        <end position="122"/>
    </location>
</feature>
<gene>
    <name evidence="4" type="ORF">K7432_009684</name>
</gene>
<keyword evidence="5" id="KW-1185">Reference proteome</keyword>
<proteinExistence type="predicted"/>
<dbReference type="EMBL" id="JASJQH010000615">
    <property type="protein sequence ID" value="KAK9763539.1"/>
    <property type="molecule type" value="Genomic_DNA"/>
</dbReference>
<comment type="caution">
    <text evidence="4">The sequence shown here is derived from an EMBL/GenBank/DDBJ whole genome shotgun (WGS) entry which is preliminary data.</text>
</comment>
<keyword evidence="2" id="KW-0732">Signal</keyword>
<evidence type="ECO:0000256" key="1">
    <source>
        <dbReference type="SAM" id="MobiDB-lite"/>
    </source>
</evidence>
<feature type="signal peptide" evidence="2">
    <location>
        <begin position="1"/>
        <end position="19"/>
    </location>
</feature>
<evidence type="ECO:0000313" key="4">
    <source>
        <dbReference type="EMBL" id="KAK9763539.1"/>
    </source>
</evidence>
<feature type="compositionally biased region" description="Polar residues" evidence="1">
    <location>
        <begin position="157"/>
        <end position="168"/>
    </location>
</feature>
<accession>A0ABR2WQ00</accession>
<evidence type="ECO:0000313" key="5">
    <source>
        <dbReference type="Proteomes" id="UP001479436"/>
    </source>
</evidence>
<evidence type="ECO:0000256" key="2">
    <source>
        <dbReference type="SAM" id="SignalP"/>
    </source>
</evidence>
<name>A0ABR2WQ00_9FUNG</name>
<sequence length="188" mass="20412">MKLLSFTVAAALFSSQVLAEWLITSLPVANRENICVQQKAYCSNNCGGELEAPKNFCNVTTMGWGCGCKTKIPDFKPYTWPIVLEECRGKAQDCQEKCNTSSDETRNQCYTDCSTKFQCGTDKAPPSYLEVPDVQATPLYTAAYPTNSPTPTPGETHGTSSNETSGASTNTVYMGSAAMALLAYAWQH</sequence>
<feature type="chain" id="PRO_5046971918" description="DUF7707 domain-containing protein" evidence="2">
    <location>
        <begin position="20"/>
        <end position="188"/>
    </location>
</feature>
<dbReference type="Proteomes" id="UP001479436">
    <property type="component" value="Unassembled WGS sequence"/>
</dbReference>
<organism evidence="4 5">
    <name type="scientific">Basidiobolus ranarum</name>
    <dbReference type="NCBI Taxonomy" id="34480"/>
    <lineage>
        <taxon>Eukaryota</taxon>
        <taxon>Fungi</taxon>
        <taxon>Fungi incertae sedis</taxon>
        <taxon>Zoopagomycota</taxon>
        <taxon>Entomophthoromycotina</taxon>
        <taxon>Basidiobolomycetes</taxon>
        <taxon>Basidiobolales</taxon>
        <taxon>Basidiobolaceae</taxon>
        <taxon>Basidiobolus</taxon>
    </lineage>
</organism>
<evidence type="ECO:0000259" key="3">
    <source>
        <dbReference type="Pfam" id="PF24808"/>
    </source>
</evidence>
<reference evidence="4 5" key="1">
    <citation type="submission" date="2023-04" db="EMBL/GenBank/DDBJ databases">
        <title>Genome of Basidiobolus ranarum AG-B5.</title>
        <authorList>
            <person name="Stajich J.E."/>
            <person name="Carter-House D."/>
            <person name="Gryganskyi A."/>
        </authorList>
    </citation>
    <scope>NUCLEOTIDE SEQUENCE [LARGE SCALE GENOMIC DNA]</scope>
    <source>
        <strain evidence="4 5">AG-B5</strain>
    </source>
</reference>
<protein>
    <recommendedName>
        <fullName evidence="3">DUF7707 domain-containing protein</fullName>
    </recommendedName>
</protein>